<dbReference type="GO" id="GO:0046872">
    <property type="term" value="F:metal ion binding"/>
    <property type="evidence" value="ECO:0007669"/>
    <property type="project" value="UniProtKB-KW"/>
</dbReference>
<comment type="caution">
    <text evidence="4">The sequence shown here is derived from an EMBL/GenBank/DDBJ whole genome shotgun (WGS) entry which is preliminary data.</text>
</comment>
<organism evidence="4 5">
    <name type="scientific">Phytophthora megakarya</name>
    <dbReference type="NCBI Taxonomy" id="4795"/>
    <lineage>
        <taxon>Eukaryota</taxon>
        <taxon>Sar</taxon>
        <taxon>Stramenopiles</taxon>
        <taxon>Oomycota</taxon>
        <taxon>Peronosporomycetes</taxon>
        <taxon>Peronosporales</taxon>
        <taxon>Peronosporaceae</taxon>
        <taxon>Phytophthora</taxon>
    </lineage>
</organism>
<dbReference type="AlphaFoldDB" id="A0A225W031"/>
<keyword evidence="2" id="KW-0479">Metal-binding</keyword>
<evidence type="ECO:0000256" key="1">
    <source>
        <dbReference type="ARBA" id="ARBA00001968"/>
    </source>
</evidence>
<dbReference type="EMBL" id="NBNE01002452">
    <property type="protein sequence ID" value="OWZ10407.1"/>
    <property type="molecule type" value="Genomic_DNA"/>
</dbReference>
<dbReference type="InterPro" id="IPR027806">
    <property type="entry name" value="HARBI1_dom"/>
</dbReference>
<gene>
    <name evidence="4" type="ORF">PHMEG_00016744</name>
</gene>
<dbReference type="Pfam" id="PF13359">
    <property type="entry name" value="DDE_Tnp_4"/>
    <property type="match status" value="1"/>
</dbReference>
<protein>
    <recommendedName>
        <fullName evidence="3">DDE Tnp4 domain-containing protein</fullName>
    </recommendedName>
</protein>
<dbReference type="OrthoDB" id="122569at2759"/>
<comment type="cofactor">
    <cofactor evidence="1">
        <name>a divalent metal cation</name>
        <dbReference type="ChEBI" id="CHEBI:60240"/>
    </cofactor>
</comment>
<dbReference type="STRING" id="4795.A0A225W031"/>
<name>A0A225W031_9STRA</name>
<sequence>MGYPPRLEDLEDLFGRASAAIFSISNAELDYLYYHSRICCCLIPDASRPLHCARTLELYTTGAPLRACIGFIDATLRGMCRPKKNQNINRFLPDDITIQLSGPIPGTRHDASCAPSLTIDDKHYFFSGDPAYGQQKHVVAPFKGASLSADETEFKKRMSAVRVSVEWRFGKVARYWAFVDSSKNQKPLLQRLKNIRHGCTISERSHLCIWQSSLDLFLAYPS</sequence>
<keyword evidence="5" id="KW-1185">Reference proteome</keyword>
<evidence type="ECO:0000313" key="5">
    <source>
        <dbReference type="Proteomes" id="UP000198211"/>
    </source>
</evidence>
<reference evidence="5" key="1">
    <citation type="submission" date="2017-03" db="EMBL/GenBank/DDBJ databases">
        <title>Phytopthora megakarya and P. palmivora, two closely related causual agents of cacao black pod achieved similar genome size and gene model numbers by different mechanisms.</title>
        <authorList>
            <person name="Ali S."/>
            <person name="Shao J."/>
            <person name="Larry D.J."/>
            <person name="Kronmiller B."/>
            <person name="Shen D."/>
            <person name="Strem M.D."/>
            <person name="Melnick R.L."/>
            <person name="Guiltinan M.J."/>
            <person name="Tyler B.M."/>
            <person name="Meinhardt L.W."/>
            <person name="Bailey B.A."/>
        </authorList>
    </citation>
    <scope>NUCLEOTIDE SEQUENCE [LARGE SCALE GENOMIC DNA]</scope>
    <source>
        <strain evidence="5">zdho120</strain>
    </source>
</reference>
<accession>A0A225W031</accession>
<dbReference type="Proteomes" id="UP000198211">
    <property type="component" value="Unassembled WGS sequence"/>
</dbReference>
<evidence type="ECO:0000259" key="3">
    <source>
        <dbReference type="Pfam" id="PF13359"/>
    </source>
</evidence>
<proteinExistence type="predicted"/>
<evidence type="ECO:0000313" key="4">
    <source>
        <dbReference type="EMBL" id="OWZ10407.1"/>
    </source>
</evidence>
<evidence type="ECO:0000256" key="2">
    <source>
        <dbReference type="ARBA" id="ARBA00022723"/>
    </source>
</evidence>
<feature type="domain" description="DDE Tnp4" evidence="3">
    <location>
        <begin position="93"/>
        <end position="200"/>
    </location>
</feature>